<dbReference type="Gene3D" id="3.90.180.10">
    <property type="entry name" value="Medium-chain alcohol dehydrogenases, catalytic domain"/>
    <property type="match status" value="1"/>
</dbReference>
<dbReference type="PANTHER" id="PTHR44013">
    <property type="entry name" value="ZINC-TYPE ALCOHOL DEHYDROGENASE-LIKE PROTEIN C16A3.02C"/>
    <property type="match status" value="1"/>
</dbReference>
<dbReference type="InterPro" id="IPR011032">
    <property type="entry name" value="GroES-like_sf"/>
</dbReference>
<protein>
    <recommendedName>
        <fullName evidence="1">Alcohol dehydrogenase-like N-terminal domain-containing protein</fullName>
    </recommendedName>
</protein>
<proteinExistence type="predicted"/>
<reference evidence="2" key="1">
    <citation type="journal article" date="2014" name="Front. Microbiol.">
        <title>High frequency of phylogenetically diverse reductive dehalogenase-homologous genes in deep subseafloor sedimentary metagenomes.</title>
        <authorList>
            <person name="Kawai M."/>
            <person name="Futagami T."/>
            <person name="Toyoda A."/>
            <person name="Takaki Y."/>
            <person name="Nishi S."/>
            <person name="Hori S."/>
            <person name="Arai W."/>
            <person name="Tsubouchi T."/>
            <person name="Morono Y."/>
            <person name="Uchiyama I."/>
            <person name="Ito T."/>
            <person name="Fujiyama A."/>
            <person name="Inagaki F."/>
            <person name="Takami H."/>
        </authorList>
    </citation>
    <scope>NUCLEOTIDE SEQUENCE</scope>
    <source>
        <strain evidence="2">Expedition CK06-06</strain>
    </source>
</reference>
<dbReference type="AlphaFoldDB" id="X1UEJ3"/>
<dbReference type="Pfam" id="PF08240">
    <property type="entry name" value="ADH_N"/>
    <property type="match status" value="1"/>
</dbReference>
<dbReference type="InterPro" id="IPR013154">
    <property type="entry name" value="ADH-like_N"/>
</dbReference>
<feature type="non-terminal residue" evidence="2">
    <location>
        <position position="152"/>
    </location>
</feature>
<evidence type="ECO:0000259" key="1">
    <source>
        <dbReference type="Pfam" id="PF08240"/>
    </source>
</evidence>
<comment type="caution">
    <text evidence="2">The sequence shown here is derived from an EMBL/GenBank/DDBJ whole genome shotgun (WGS) entry which is preliminary data.</text>
</comment>
<dbReference type="SUPFAM" id="SSF50129">
    <property type="entry name" value="GroES-like"/>
    <property type="match status" value="1"/>
</dbReference>
<evidence type="ECO:0000313" key="2">
    <source>
        <dbReference type="EMBL" id="GAI98300.1"/>
    </source>
</evidence>
<feature type="domain" description="Alcohol dehydrogenase-like N-terminal" evidence="1">
    <location>
        <begin position="27"/>
        <end position="120"/>
    </location>
</feature>
<dbReference type="InterPro" id="IPR052733">
    <property type="entry name" value="Chloroplast_QOR"/>
</dbReference>
<gene>
    <name evidence="2" type="ORF">S12H4_31482</name>
</gene>
<name>X1UEJ3_9ZZZZ</name>
<accession>X1UEJ3</accession>
<organism evidence="2">
    <name type="scientific">marine sediment metagenome</name>
    <dbReference type="NCBI Taxonomy" id="412755"/>
    <lineage>
        <taxon>unclassified sequences</taxon>
        <taxon>metagenomes</taxon>
        <taxon>ecological metagenomes</taxon>
    </lineage>
</organism>
<sequence length="152" mass="16680">MKAIVWTKYGSPDVLQLKEVEKPVPKDNEVLVKIFATSVTIGDCKIRKADPFFVRFYFGLIRPKRTNILGFEIAGEVEAVGKDVKLFKKGDQVFASTYSGFIFGGYAEYKCLPEDGMLALKPANMTYEEAAAGVASGGLTALLSLRNMGNIQ</sequence>
<dbReference type="PANTHER" id="PTHR44013:SF1">
    <property type="entry name" value="ZINC-TYPE ALCOHOL DEHYDROGENASE-LIKE PROTEIN C16A3.02C"/>
    <property type="match status" value="1"/>
</dbReference>
<dbReference type="EMBL" id="BARW01018379">
    <property type="protein sequence ID" value="GAI98300.1"/>
    <property type="molecule type" value="Genomic_DNA"/>
</dbReference>